<dbReference type="EMBL" id="LVYV01000007">
    <property type="protein sequence ID" value="KZD23954.1"/>
    <property type="molecule type" value="Genomic_DNA"/>
</dbReference>
<keyword evidence="2" id="KW-1185">Reference proteome</keyword>
<dbReference type="Proteomes" id="UP000076574">
    <property type="component" value="Unassembled WGS sequence"/>
</dbReference>
<name>A0A161QRH5_9BRAD</name>
<proteinExistence type="predicted"/>
<accession>A0A161QRH5</accession>
<dbReference type="OrthoDB" id="8347782at2"/>
<evidence type="ECO:0000313" key="2">
    <source>
        <dbReference type="Proteomes" id="UP000076574"/>
    </source>
</evidence>
<dbReference type="AlphaFoldDB" id="A0A161QRH5"/>
<organism evidence="1 2">
    <name type="scientific">Tardiphaga robiniae</name>
    <dbReference type="NCBI Taxonomy" id="943830"/>
    <lineage>
        <taxon>Bacteria</taxon>
        <taxon>Pseudomonadati</taxon>
        <taxon>Pseudomonadota</taxon>
        <taxon>Alphaproteobacteria</taxon>
        <taxon>Hyphomicrobiales</taxon>
        <taxon>Nitrobacteraceae</taxon>
        <taxon>Tardiphaga</taxon>
    </lineage>
</organism>
<protein>
    <submittedName>
        <fullName evidence="1">Uncharacterized protein</fullName>
    </submittedName>
</protein>
<comment type="caution">
    <text evidence="1">The sequence shown here is derived from an EMBL/GenBank/DDBJ whole genome shotgun (WGS) entry which is preliminary data.</text>
</comment>
<sequence length="245" mass="27466">MGIHEAIRSFAPNEKRRRVRLTKARAGNVMVFRCKDLTRLFRHRHGVTLSDDDAGREDAALMLAHLAARTDPEERMDHFLDLQCPWMAAGDRVIAKALAANSRTWWTADQLAAQVNLSMNVRTMLGITTIGAIDCDRDARKALRLEKQRLRQRDNRKRARKPSKPLGGISERAFAIREVLPEIGWRSVREISDGLANSASFAGLSAIKGAIHTALKEAEIRGLVRIRQETGPRGLPVKFVARCSE</sequence>
<dbReference type="RefSeq" id="WP_068731869.1">
    <property type="nucleotide sequence ID" value="NZ_LVYV01000007.1"/>
</dbReference>
<gene>
    <name evidence="1" type="ORF">A4A58_25515</name>
</gene>
<evidence type="ECO:0000313" key="1">
    <source>
        <dbReference type="EMBL" id="KZD23954.1"/>
    </source>
</evidence>
<reference evidence="1 2" key="1">
    <citation type="submission" date="2016-03" db="EMBL/GenBank/DDBJ databases">
        <title>Microsymbionts genomes from the relict species Vavilovia formosa (Stev.) Fed.</title>
        <authorList>
            <person name="Kopat V."/>
            <person name="Chirak E."/>
            <person name="Kimeklis A."/>
            <person name="Andronov E."/>
        </authorList>
    </citation>
    <scope>NUCLEOTIDE SEQUENCE [LARGE SCALE GENOMIC DNA]</scope>
    <source>
        <strain evidence="1 2">Vaf07</strain>
    </source>
</reference>